<comment type="caution">
    <text evidence="2">The sequence shown here is derived from an EMBL/GenBank/DDBJ whole genome shotgun (WGS) entry which is preliminary data.</text>
</comment>
<dbReference type="AlphaFoldDB" id="X1SKB8"/>
<sequence>TPASPLCFNQAKKIIKKLRNEFPKASITVLFHSGIYLDGGRAFKRLTNLNKDLATFSLRNGCEILDTSKNLNTLRLYDNSDLQLGYRVHGHLYALSHRKPSFLIAEDSRGTGALLTLGGRGVPIWSKFADKLSTNKIIWNAILFWLSILGLHFPISSLVSNQFVPKLILKMIKSELDNGFKSFEKIPEIIDKTFENRMKKFIKSLP</sequence>
<protein>
    <recommendedName>
        <fullName evidence="3">Polysaccharide pyruvyl transferase domain-containing protein</fullName>
    </recommendedName>
</protein>
<keyword evidence="1" id="KW-1133">Transmembrane helix</keyword>
<accession>X1SKB8</accession>
<evidence type="ECO:0008006" key="3">
    <source>
        <dbReference type="Google" id="ProtNLM"/>
    </source>
</evidence>
<keyword evidence="1" id="KW-0472">Membrane</keyword>
<organism evidence="2">
    <name type="scientific">marine sediment metagenome</name>
    <dbReference type="NCBI Taxonomy" id="412755"/>
    <lineage>
        <taxon>unclassified sequences</taxon>
        <taxon>metagenomes</taxon>
        <taxon>ecological metagenomes</taxon>
    </lineage>
</organism>
<reference evidence="2" key="1">
    <citation type="journal article" date="2014" name="Front. Microbiol.">
        <title>High frequency of phylogenetically diverse reductive dehalogenase-homologous genes in deep subseafloor sedimentary metagenomes.</title>
        <authorList>
            <person name="Kawai M."/>
            <person name="Futagami T."/>
            <person name="Toyoda A."/>
            <person name="Takaki Y."/>
            <person name="Nishi S."/>
            <person name="Hori S."/>
            <person name="Arai W."/>
            <person name="Tsubouchi T."/>
            <person name="Morono Y."/>
            <person name="Uchiyama I."/>
            <person name="Ito T."/>
            <person name="Fujiyama A."/>
            <person name="Inagaki F."/>
            <person name="Takami H."/>
        </authorList>
    </citation>
    <scope>NUCLEOTIDE SEQUENCE</scope>
    <source>
        <strain evidence="2">Expedition CK06-06</strain>
    </source>
</reference>
<keyword evidence="1" id="KW-0812">Transmembrane</keyword>
<name>X1SKB8_9ZZZZ</name>
<evidence type="ECO:0000256" key="1">
    <source>
        <dbReference type="SAM" id="Phobius"/>
    </source>
</evidence>
<gene>
    <name evidence="2" type="ORF">S12H4_11878</name>
</gene>
<feature type="transmembrane region" description="Helical" evidence="1">
    <location>
        <begin position="137"/>
        <end position="155"/>
    </location>
</feature>
<feature type="non-terminal residue" evidence="2">
    <location>
        <position position="1"/>
    </location>
</feature>
<evidence type="ECO:0000313" key="2">
    <source>
        <dbReference type="EMBL" id="GAI79601.1"/>
    </source>
</evidence>
<dbReference type="EMBL" id="BARW01005460">
    <property type="protein sequence ID" value="GAI79601.1"/>
    <property type="molecule type" value="Genomic_DNA"/>
</dbReference>
<proteinExistence type="predicted"/>